<dbReference type="RefSeq" id="WP_342741226.1">
    <property type="nucleotide sequence ID" value="NZ_FNON01000007.1"/>
</dbReference>
<evidence type="ECO:0000313" key="10">
    <source>
        <dbReference type="Proteomes" id="UP000199515"/>
    </source>
</evidence>
<evidence type="ECO:0000256" key="2">
    <source>
        <dbReference type="ARBA" id="ARBA00022448"/>
    </source>
</evidence>
<name>A0A1H3NGF9_9PSEU</name>
<evidence type="ECO:0000256" key="6">
    <source>
        <dbReference type="ARBA" id="ARBA00023014"/>
    </source>
</evidence>
<keyword evidence="10" id="KW-1185">Reference proteome</keyword>
<dbReference type="PANTHER" id="PTHR36923">
    <property type="entry name" value="FERREDOXIN"/>
    <property type="match status" value="1"/>
</dbReference>
<dbReference type="STRING" id="589385.SAMN05421504_107274"/>
<keyword evidence="5 8" id="KW-0408">Iron</keyword>
<dbReference type="GO" id="GO:0005506">
    <property type="term" value="F:iron ion binding"/>
    <property type="evidence" value="ECO:0007669"/>
    <property type="project" value="UniProtKB-UniRule"/>
</dbReference>
<keyword evidence="7" id="KW-0003">3Fe-4S</keyword>
<keyword evidence="4 8" id="KW-0249">Electron transport</keyword>
<keyword evidence="6 8" id="KW-0411">Iron-sulfur</keyword>
<accession>A0A1H3NGF9</accession>
<proteinExistence type="predicted"/>
<comment type="function">
    <text evidence="8">Ferredoxins are iron-sulfur proteins that transfer electrons in a wide variety of metabolic reactions.</text>
</comment>
<protein>
    <recommendedName>
        <fullName evidence="8">Ferredoxin</fullName>
    </recommendedName>
</protein>
<dbReference type="Pfam" id="PF13370">
    <property type="entry name" value="Fer4_13"/>
    <property type="match status" value="1"/>
</dbReference>
<evidence type="ECO:0000313" key="9">
    <source>
        <dbReference type="EMBL" id="SDY87740.1"/>
    </source>
</evidence>
<dbReference type="Gene3D" id="3.30.70.20">
    <property type="match status" value="1"/>
</dbReference>
<dbReference type="InterPro" id="IPR051269">
    <property type="entry name" value="Fe-S_cluster_ET"/>
</dbReference>
<dbReference type="PRINTS" id="PR00352">
    <property type="entry name" value="3FE4SFRDOXIN"/>
</dbReference>
<gene>
    <name evidence="9" type="ORF">SAMN05421504_107274</name>
</gene>
<dbReference type="GO" id="GO:0009055">
    <property type="term" value="F:electron transfer activity"/>
    <property type="evidence" value="ECO:0007669"/>
    <property type="project" value="UniProtKB-UniRule"/>
</dbReference>
<sequence>MSVLRILYDRERCVGTGSCVFAEPAVFDQDEDDGRLVVLDENPDEDYRQGVLDAIAVCPVAAIELAKD</sequence>
<dbReference type="EMBL" id="FNON01000007">
    <property type="protein sequence ID" value="SDY87740.1"/>
    <property type="molecule type" value="Genomic_DNA"/>
</dbReference>
<keyword evidence="2 8" id="KW-0813">Transport</keyword>
<dbReference type="InterPro" id="IPR001080">
    <property type="entry name" value="3Fe4S_ferredoxin"/>
</dbReference>
<dbReference type="GO" id="GO:0051538">
    <property type="term" value="F:3 iron, 4 sulfur cluster binding"/>
    <property type="evidence" value="ECO:0007669"/>
    <property type="project" value="UniProtKB-KW"/>
</dbReference>
<dbReference type="AlphaFoldDB" id="A0A1H3NGF9"/>
<comment type="cofactor">
    <cofactor evidence="1">
        <name>[3Fe-4S] cluster</name>
        <dbReference type="ChEBI" id="CHEBI:21137"/>
    </cofactor>
</comment>
<keyword evidence="3 8" id="KW-0479">Metal-binding</keyword>
<organism evidence="9 10">
    <name type="scientific">Amycolatopsis xylanica</name>
    <dbReference type="NCBI Taxonomy" id="589385"/>
    <lineage>
        <taxon>Bacteria</taxon>
        <taxon>Bacillati</taxon>
        <taxon>Actinomycetota</taxon>
        <taxon>Actinomycetes</taxon>
        <taxon>Pseudonocardiales</taxon>
        <taxon>Pseudonocardiaceae</taxon>
        <taxon>Amycolatopsis</taxon>
    </lineage>
</organism>
<evidence type="ECO:0000256" key="3">
    <source>
        <dbReference type="ARBA" id="ARBA00022723"/>
    </source>
</evidence>
<dbReference type="PANTHER" id="PTHR36923:SF3">
    <property type="entry name" value="FERREDOXIN"/>
    <property type="match status" value="1"/>
</dbReference>
<reference evidence="9 10" key="1">
    <citation type="submission" date="2016-10" db="EMBL/GenBank/DDBJ databases">
        <authorList>
            <person name="de Groot N.N."/>
        </authorList>
    </citation>
    <scope>NUCLEOTIDE SEQUENCE [LARGE SCALE GENOMIC DNA]</scope>
    <source>
        <strain evidence="9 10">CPCC 202699</strain>
    </source>
</reference>
<dbReference type="Proteomes" id="UP000199515">
    <property type="component" value="Unassembled WGS sequence"/>
</dbReference>
<evidence type="ECO:0000256" key="5">
    <source>
        <dbReference type="ARBA" id="ARBA00023004"/>
    </source>
</evidence>
<evidence type="ECO:0000256" key="8">
    <source>
        <dbReference type="RuleBase" id="RU368020"/>
    </source>
</evidence>
<evidence type="ECO:0000256" key="7">
    <source>
        <dbReference type="ARBA" id="ARBA00023291"/>
    </source>
</evidence>
<evidence type="ECO:0000256" key="4">
    <source>
        <dbReference type="ARBA" id="ARBA00022982"/>
    </source>
</evidence>
<evidence type="ECO:0000256" key="1">
    <source>
        <dbReference type="ARBA" id="ARBA00001927"/>
    </source>
</evidence>
<dbReference type="SUPFAM" id="SSF54862">
    <property type="entry name" value="4Fe-4S ferredoxins"/>
    <property type="match status" value="1"/>
</dbReference>